<proteinExistence type="predicted"/>
<dbReference type="AlphaFoldDB" id="A0A7S3PFT5"/>
<evidence type="ECO:0000313" key="2">
    <source>
        <dbReference type="EMBL" id="CAE0436933.1"/>
    </source>
</evidence>
<evidence type="ECO:0000256" key="1">
    <source>
        <dbReference type="SAM" id="MobiDB-lite"/>
    </source>
</evidence>
<feature type="region of interest" description="Disordered" evidence="1">
    <location>
        <begin position="1"/>
        <end position="22"/>
    </location>
</feature>
<accession>A0A7S3PFT5</accession>
<feature type="region of interest" description="Disordered" evidence="1">
    <location>
        <begin position="367"/>
        <end position="397"/>
    </location>
</feature>
<name>A0A7S3PFT5_9STRA</name>
<reference evidence="2" key="1">
    <citation type="submission" date="2021-01" db="EMBL/GenBank/DDBJ databases">
        <authorList>
            <person name="Corre E."/>
            <person name="Pelletier E."/>
            <person name="Niang G."/>
            <person name="Scheremetjew M."/>
            <person name="Finn R."/>
            <person name="Kale V."/>
            <person name="Holt S."/>
            <person name="Cochrane G."/>
            <person name="Meng A."/>
            <person name="Brown T."/>
            <person name="Cohen L."/>
        </authorList>
    </citation>
    <scope>NUCLEOTIDE SEQUENCE</scope>
    <source>
        <strain evidence="2">GSBS06</strain>
    </source>
</reference>
<protein>
    <submittedName>
        <fullName evidence="2">Uncharacterized protein</fullName>
    </submittedName>
</protein>
<gene>
    <name evidence="2" type="ORF">ASTO00021_LOCUS7179</name>
</gene>
<sequence>MNSMSTMASEESHPSSYTNVQQGKQRFDSSFLDKVSSLKSQEDSDSPQLQKRLKAKLNPGGTSLSIFRKYISCSEATGEIDVSQIFSFACFNEWTLARKIPPKNPAQSFRRTLTAHIRGTDERQPFFADEEAAILEHIRKPDPFKYTFGITGHNIGQKGFGGVGYHEQHPGKDKKSLLARINEKKRESKVLRQSSSLKKQQRTEINQTQVHSHFADFEVHETHGIRLGPTGMNIYTGNGVDVNNLNGLYNRLCNNNANLVAQQHQHDFDGKGFDKFVSISDEEFQNHQELHEQVPQIVPDIARLPVDQVPKPGLVLVSHKNSTWNSLVGGANYLLNLIHSCDGDGNECSSEDTKSVDYPSEDTISVEYSSEDTKSVEDTTEVANKTRRENTKTKRKRKLTTTSLNSLIAIVNEQSYDGEQFRRHVVPFLNQFDETQLRTIQKRFEELHLEFFGPKVISSFIAGFRSNDARYSREFIIPENVGFAPGKYIGTLFVDQNTFLVVDLNRFARTFVPESILRSKIGKGKNQVSMHYARLLNMFYYPLIATAKPGDKFWFRQTIHDPYGQPIWLLTLVTVISDALVRWDAQVIDHISPLIPQDNIRFLSY</sequence>
<organism evidence="2">
    <name type="scientific">Aplanochytrium stocchinoi</name>
    <dbReference type="NCBI Taxonomy" id="215587"/>
    <lineage>
        <taxon>Eukaryota</taxon>
        <taxon>Sar</taxon>
        <taxon>Stramenopiles</taxon>
        <taxon>Bigyra</taxon>
        <taxon>Labyrinthulomycetes</taxon>
        <taxon>Thraustochytrida</taxon>
        <taxon>Thraustochytriidae</taxon>
        <taxon>Aplanochytrium</taxon>
    </lineage>
</organism>
<dbReference type="EMBL" id="HBIN01009636">
    <property type="protein sequence ID" value="CAE0436933.1"/>
    <property type="molecule type" value="Transcribed_RNA"/>
</dbReference>